<keyword evidence="3" id="KW-1185">Reference proteome</keyword>
<dbReference type="AlphaFoldDB" id="A0A1G5J1Y7"/>
<accession>A0A1G5J1Y7</accession>
<organism evidence="2 3">
    <name type="scientific">Desulfoluna spongiiphila</name>
    <dbReference type="NCBI Taxonomy" id="419481"/>
    <lineage>
        <taxon>Bacteria</taxon>
        <taxon>Pseudomonadati</taxon>
        <taxon>Thermodesulfobacteriota</taxon>
        <taxon>Desulfobacteria</taxon>
        <taxon>Desulfobacterales</taxon>
        <taxon>Desulfolunaceae</taxon>
        <taxon>Desulfoluna</taxon>
    </lineage>
</organism>
<dbReference type="OrthoDB" id="5450521at2"/>
<evidence type="ECO:0000256" key="1">
    <source>
        <dbReference type="SAM" id="Phobius"/>
    </source>
</evidence>
<name>A0A1G5J1Y7_9BACT</name>
<dbReference type="EMBL" id="FMUX01000023">
    <property type="protein sequence ID" value="SCY81688.1"/>
    <property type="molecule type" value="Genomic_DNA"/>
</dbReference>
<evidence type="ECO:0000313" key="3">
    <source>
        <dbReference type="Proteomes" id="UP000198870"/>
    </source>
</evidence>
<keyword evidence="1" id="KW-0472">Membrane</keyword>
<feature type="transmembrane region" description="Helical" evidence="1">
    <location>
        <begin position="114"/>
        <end position="135"/>
    </location>
</feature>
<reference evidence="2 3" key="1">
    <citation type="submission" date="2016-10" db="EMBL/GenBank/DDBJ databases">
        <authorList>
            <person name="de Groot N.N."/>
        </authorList>
    </citation>
    <scope>NUCLEOTIDE SEQUENCE [LARGE SCALE GENOMIC DNA]</scope>
    <source>
        <strain evidence="2 3">AA1</strain>
    </source>
</reference>
<keyword evidence="1" id="KW-0812">Transmembrane</keyword>
<proteinExistence type="predicted"/>
<feature type="transmembrane region" description="Helical" evidence="1">
    <location>
        <begin position="73"/>
        <end position="94"/>
    </location>
</feature>
<keyword evidence="1" id="KW-1133">Transmembrane helix</keyword>
<dbReference type="STRING" id="419481.SAMN05216233_12359"/>
<protein>
    <recommendedName>
        <fullName evidence="4">Nitrate reductase gamma subunit</fullName>
    </recommendedName>
</protein>
<evidence type="ECO:0008006" key="4">
    <source>
        <dbReference type="Google" id="ProtNLM"/>
    </source>
</evidence>
<feature type="transmembrane region" description="Helical" evidence="1">
    <location>
        <begin position="6"/>
        <end position="31"/>
    </location>
</feature>
<feature type="transmembrane region" description="Helical" evidence="1">
    <location>
        <begin position="170"/>
        <end position="191"/>
    </location>
</feature>
<dbReference type="RefSeq" id="WP_092214609.1">
    <property type="nucleotide sequence ID" value="NZ_FMUX01000023.1"/>
</dbReference>
<sequence length="220" mass="24798">MHYTLYAFMTGIGFKAALMVCLGGTALKLILFFKRAAQKDKAFFAFYSWKYAGRSILFHLIPYVSRTTRTHPVMTVATTAFHGAILTLPFFYSAHGVLLSDSGFFRLPRYPDRVSDILAAIGLCALLFFLGRRLFMRAVRYITTPADHMLLASLIALVLSGLWARFQWPGFLWASLIHMTAGNLIIAAIPFTRLSHIFYMLITRGYAGSEFGGVRMAKDW</sequence>
<dbReference type="InterPro" id="IPR036197">
    <property type="entry name" value="NarG-like_sf"/>
</dbReference>
<feature type="transmembrane region" description="Helical" evidence="1">
    <location>
        <begin position="147"/>
        <end position="164"/>
    </location>
</feature>
<dbReference type="SUPFAM" id="SSF103501">
    <property type="entry name" value="Respiratory nitrate reductase 1 gamma chain"/>
    <property type="match status" value="1"/>
</dbReference>
<dbReference type="Proteomes" id="UP000198870">
    <property type="component" value="Unassembled WGS sequence"/>
</dbReference>
<gene>
    <name evidence="2" type="ORF">SAMN05216233_12359</name>
</gene>
<dbReference type="Gene3D" id="1.20.950.20">
    <property type="entry name" value="Transmembrane di-heme cytochromes, Chain C"/>
    <property type="match status" value="1"/>
</dbReference>
<evidence type="ECO:0000313" key="2">
    <source>
        <dbReference type="EMBL" id="SCY81688.1"/>
    </source>
</evidence>